<protein>
    <submittedName>
        <fullName evidence="1">PD-(D/E)XK nuclease superfamily protein</fullName>
    </submittedName>
</protein>
<dbReference type="Proteomes" id="UP000219573">
    <property type="component" value="Unassembled WGS sequence"/>
</dbReference>
<evidence type="ECO:0000313" key="2">
    <source>
        <dbReference type="Proteomes" id="UP000219573"/>
    </source>
</evidence>
<sequence>MSKIIHKDLSYRIVGLAMEVYNELGYGFLEKS</sequence>
<organism evidence="1 2">
    <name type="scientific">Orenia metallireducens</name>
    <dbReference type="NCBI Taxonomy" id="1413210"/>
    <lineage>
        <taxon>Bacteria</taxon>
        <taxon>Bacillati</taxon>
        <taxon>Bacillota</taxon>
        <taxon>Clostridia</taxon>
        <taxon>Halanaerobiales</taxon>
        <taxon>Halobacteroidaceae</taxon>
        <taxon>Orenia</taxon>
    </lineage>
</organism>
<evidence type="ECO:0000313" key="1">
    <source>
        <dbReference type="EMBL" id="SNY15395.1"/>
    </source>
</evidence>
<keyword evidence="2" id="KW-1185">Reference proteome</keyword>
<dbReference type="AlphaFoldDB" id="A0A285FVW5"/>
<reference evidence="2" key="1">
    <citation type="submission" date="2017-09" db="EMBL/GenBank/DDBJ databases">
        <authorList>
            <person name="Varghese N."/>
            <person name="Submissions S."/>
        </authorList>
    </citation>
    <scope>NUCLEOTIDE SEQUENCE [LARGE SCALE GENOMIC DNA]</scope>
    <source>
        <strain evidence="2">MSL47</strain>
    </source>
</reference>
<dbReference type="EMBL" id="OBDZ01000003">
    <property type="protein sequence ID" value="SNY15395.1"/>
    <property type="molecule type" value="Genomic_DNA"/>
</dbReference>
<dbReference type="OrthoDB" id="9806869at2"/>
<gene>
    <name evidence="1" type="ORF">SAMN06265827_10329</name>
</gene>
<dbReference type="InterPro" id="IPR026350">
    <property type="entry name" value="GxxExxY"/>
</dbReference>
<proteinExistence type="predicted"/>
<dbReference type="RefSeq" id="WP_143786646.1">
    <property type="nucleotide sequence ID" value="NZ_OBDZ01000003.1"/>
</dbReference>
<name>A0A285FVW5_9FIRM</name>
<accession>A0A285FVW5</accession>
<dbReference type="Pfam" id="PF13366">
    <property type="entry name" value="PDDEXK_3"/>
    <property type="match status" value="1"/>
</dbReference>